<name>A0ABV2GFR4_9HYPH</name>
<accession>A0ABV2GFR4</accession>
<dbReference type="PANTHER" id="PTHR35564">
    <property type="match status" value="1"/>
</dbReference>
<evidence type="ECO:0000256" key="1">
    <source>
        <dbReference type="SAM" id="MobiDB-lite"/>
    </source>
</evidence>
<dbReference type="EMBL" id="JBEPMC010000001">
    <property type="protein sequence ID" value="MET3577139.1"/>
    <property type="molecule type" value="Genomic_DNA"/>
</dbReference>
<dbReference type="InterPro" id="IPR010732">
    <property type="entry name" value="T6SS_TssG-like"/>
</dbReference>
<feature type="compositionally biased region" description="Basic and acidic residues" evidence="1">
    <location>
        <begin position="75"/>
        <end position="93"/>
    </location>
</feature>
<organism evidence="2 3">
    <name type="scientific">Mesorhizobium robiniae</name>
    <dbReference type="NCBI Taxonomy" id="559315"/>
    <lineage>
        <taxon>Bacteria</taxon>
        <taxon>Pseudomonadati</taxon>
        <taxon>Pseudomonadota</taxon>
        <taxon>Alphaproteobacteria</taxon>
        <taxon>Hyphomicrobiales</taxon>
        <taxon>Phyllobacteriaceae</taxon>
        <taxon>Mesorhizobium</taxon>
    </lineage>
</organism>
<comment type="caution">
    <text evidence="2">The sequence shown here is derived from an EMBL/GenBank/DDBJ whole genome shotgun (WGS) entry which is preliminary data.</text>
</comment>
<feature type="region of interest" description="Disordered" evidence="1">
    <location>
        <begin position="75"/>
        <end position="96"/>
    </location>
</feature>
<dbReference type="Pfam" id="PF06996">
    <property type="entry name" value="T6SS_TssG"/>
    <property type="match status" value="1"/>
</dbReference>
<evidence type="ECO:0000313" key="2">
    <source>
        <dbReference type="EMBL" id="MET3577139.1"/>
    </source>
</evidence>
<proteinExistence type="predicted"/>
<reference evidence="2 3" key="1">
    <citation type="submission" date="2024-06" db="EMBL/GenBank/DDBJ databases">
        <title>Genomic Encyclopedia of Type Strains, Phase IV (KMG-IV): sequencing the most valuable type-strain genomes for metagenomic binning, comparative biology and taxonomic classification.</title>
        <authorList>
            <person name="Goeker M."/>
        </authorList>
    </citation>
    <scope>NUCLEOTIDE SEQUENCE [LARGE SCALE GENOMIC DNA]</scope>
    <source>
        <strain evidence="2 3">DSM 100022</strain>
    </source>
</reference>
<sequence length="373" mass="41270">MADDARQSLPDLDTFDPDRAEELSETFDFFELLRRLERRGGLFGYSGQPDREPARLGQHVRLSFTAKDVVEFRDAKDKTPGSDKSSGKDKSFGNDRAPARVTVANLGLMGPEGPLPLHLTRWVLDRLSQRWFTGADARQTSDTTFVDFVNILQHRMIALYYRAWADAHPAVQVERAVGGRVRAMLEAMAGIGLPGTGNPDLDTVKLRQAASLASQVDGPERLTLFLAEAFKVPVQIKEFVAAWIAIPASLQTRLAKAYAALGRGATIGPRVFSRQSRIELRVGPLGYEDFKAFLPGGQRLKLFKQAVRDMVGEALDVDLRIVLARDVVPPSRIGAIQLGRTAWLARPPERGDADDMRLRTIVGWRPEMAEVAA</sequence>
<dbReference type="PANTHER" id="PTHR35564:SF4">
    <property type="entry name" value="CYTOPLASMIC PROTEIN"/>
    <property type="match status" value="1"/>
</dbReference>
<dbReference type="Proteomes" id="UP001549204">
    <property type="component" value="Unassembled WGS sequence"/>
</dbReference>
<dbReference type="NCBIfam" id="TIGR03347">
    <property type="entry name" value="VI_chp_1"/>
    <property type="match status" value="1"/>
</dbReference>
<protein>
    <submittedName>
        <fullName evidence="2">Type VI secretion system protein ImpH</fullName>
    </submittedName>
</protein>
<gene>
    <name evidence="2" type="ORF">ABID19_000154</name>
</gene>
<dbReference type="RefSeq" id="WP_354487216.1">
    <property type="nucleotide sequence ID" value="NZ_JBEPMC010000001.1"/>
</dbReference>
<keyword evidence="3" id="KW-1185">Reference proteome</keyword>
<evidence type="ECO:0000313" key="3">
    <source>
        <dbReference type="Proteomes" id="UP001549204"/>
    </source>
</evidence>